<evidence type="ECO:0000259" key="1">
    <source>
        <dbReference type="Pfam" id="PF22917"/>
    </source>
</evidence>
<dbReference type="InterPro" id="IPR036291">
    <property type="entry name" value="NAD(P)-bd_dom_sf"/>
</dbReference>
<dbReference type="AlphaFoldDB" id="A0A3S0A033"/>
<dbReference type="Gene3D" id="3.40.50.720">
    <property type="entry name" value="NAD(P)-binding Rossmann-like Domain"/>
    <property type="match status" value="1"/>
</dbReference>
<organism evidence="2 3">
    <name type="scientific">Corynebacterium hylobatis</name>
    <dbReference type="NCBI Taxonomy" id="1859290"/>
    <lineage>
        <taxon>Bacteria</taxon>
        <taxon>Bacillati</taxon>
        <taxon>Actinomycetota</taxon>
        <taxon>Actinomycetes</taxon>
        <taxon>Mycobacteriales</taxon>
        <taxon>Corynebacteriaceae</taxon>
        <taxon>Corynebacterium</taxon>
    </lineage>
</organism>
<dbReference type="OrthoDB" id="4392084at2"/>
<dbReference type="PANTHER" id="PTHR32487:SF0">
    <property type="entry name" value="3-OXO-DELTA(4,5)-STEROID 5-BETA-REDUCTASE"/>
    <property type="match status" value="1"/>
</dbReference>
<gene>
    <name evidence="2" type="ORF">EAH68_06620</name>
</gene>
<reference evidence="2 3" key="1">
    <citation type="submission" date="2018-12" db="EMBL/GenBank/DDBJ databases">
        <title>YIM 101343 draft genome.</title>
        <authorList>
            <person name="Chen X."/>
        </authorList>
    </citation>
    <scope>NUCLEOTIDE SEQUENCE [LARGE SCALE GENOMIC DNA]</scope>
    <source>
        <strain evidence="2 3">YIM 101343</strain>
    </source>
</reference>
<evidence type="ECO:0000313" key="3">
    <source>
        <dbReference type="Proteomes" id="UP000274907"/>
    </source>
</evidence>
<dbReference type="InterPro" id="IPR055222">
    <property type="entry name" value="PRISE-like_Rossmann-fold"/>
</dbReference>
<dbReference type="PANTHER" id="PTHR32487">
    <property type="entry name" value="3-OXO-DELTA(4,5)-STEROID 5-BETA-REDUCTASE"/>
    <property type="match status" value="1"/>
</dbReference>
<comment type="caution">
    <text evidence="2">The sequence shown here is derived from an EMBL/GenBank/DDBJ whole genome shotgun (WGS) entry which is preliminary data.</text>
</comment>
<feature type="domain" description="PRISE-like Rossmann-fold" evidence="1">
    <location>
        <begin position="76"/>
        <end position="367"/>
    </location>
</feature>
<protein>
    <submittedName>
        <fullName evidence="2">SDR family oxidoreductase</fullName>
    </submittedName>
</protein>
<accession>A0A3S0A033</accession>
<dbReference type="CDD" id="cd08948">
    <property type="entry name" value="5beta-POR_like_SDR_a"/>
    <property type="match status" value="1"/>
</dbReference>
<proteinExistence type="predicted"/>
<dbReference type="Pfam" id="PF22917">
    <property type="entry name" value="PRISE"/>
    <property type="match status" value="1"/>
</dbReference>
<dbReference type="EMBL" id="RXHJ01000006">
    <property type="protein sequence ID" value="RSZ63901.1"/>
    <property type="molecule type" value="Genomic_DNA"/>
</dbReference>
<dbReference type="Proteomes" id="UP000274907">
    <property type="component" value="Unassembled WGS sequence"/>
</dbReference>
<dbReference type="RefSeq" id="WP_126120534.1">
    <property type="nucleotide sequence ID" value="NZ_RXHJ01000006.1"/>
</dbReference>
<dbReference type="SUPFAM" id="SSF51735">
    <property type="entry name" value="NAD(P)-binding Rossmann-fold domains"/>
    <property type="match status" value="1"/>
</dbReference>
<name>A0A3S0A033_9CORY</name>
<keyword evidence="3" id="KW-1185">Reference proteome</keyword>
<evidence type="ECO:0000313" key="2">
    <source>
        <dbReference type="EMBL" id="RSZ63901.1"/>
    </source>
</evidence>
<sequence length="371" mass="41110">MTLNENTPGLGLTELPAPDGTVLVVGDGGLIGSYAARQYSQLGWPVHGISRRELADAEWTHHSADLLDTEALTELISSTEGLKDTTHLVFGAYIEKPTDPELIEINDALLISTLDALKNAGVPLRHVTIYQGGKAYGHHLGFFNTPAKESDPRLLAPHFYDTQEDILRERAEEGGFSFTALRPEGVTGYATGNPMNLLLVIGVYAAISKELGLPMRFPGTREAYDVLYQTTDAELLARATVWAGSAEKAKNEIFNVNNGDQFRWAQLWPRFAEHFGMDYAPTQQMSLSETIPQLAHVWERLVERHGLVDTPFDKLVGWGVGDFLFHHEADNITSTVKVRQAGFADVLDTETRLLQLFDRLVEDKVLPPFRG</sequence>